<evidence type="ECO:0000256" key="9">
    <source>
        <dbReference type="ARBA" id="ARBA00023002"/>
    </source>
</evidence>
<keyword evidence="8 13" id="KW-0274">FAD</keyword>
<dbReference type="PANTHER" id="PTHR42716:SF2">
    <property type="entry name" value="L-ASPARTATE OXIDASE, CHLOROPLASTIC"/>
    <property type="match status" value="1"/>
</dbReference>
<sequence length="527" mass="58262">MQHYHLHDILVIGSGAAGLSLALRLADKAKIAVICKGELTEGATHWAQGGIAAVLHDRDSVDAHVADTLDAGAGLCHEDAVRFTVEHSSETVDWLLEQGVQFTRFQNDPGELHLTREGGHSHRRIIHAADATGRAVSNTLIQQASKHPNITLFNFHVAVDLVRRNRRCHGAYVLDRKSGHVVLFQAKAVVLATGGANKAYLYTSNPDGASGDGIAMAWRAGCRVANLEFNQFHPTCLYHPKAKSFLITEAIRGEGGKLLLPNGQQFMHRYDERGELAPRDIVARAIDHEMKRLGSDCVYLDISHKSPEFLLEHFPTIRARCLELGIDISREPIPVVPAAHYTCGGIMVNEQGRTDLPGLYAIGECSFTGLHGANRLASNSLLECLVYGAAAARDLSEQLATLPDPEIAPIWDESQVTDSDEDVVISHNWDELRRFMWDYVGIVRTNKRLQRALNRAVLLQQEIADYYSNYKVSNDLLELRNLAMVSELIIRSALERKESRGLHYTLDYPDLLPSADDTVLTPANFPG</sequence>
<dbReference type="PRINTS" id="PR00411">
    <property type="entry name" value="PNDRDTASEI"/>
</dbReference>
<dbReference type="SUPFAM" id="SSF46977">
    <property type="entry name" value="Succinate dehydrogenase/fumarate reductase flavoprotein C-terminal domain"/>
    <property type="match status" value="1"/>
</dbReference>
<dbReference type="Gene3D" id="3.50.50.60">
    <property type="entry name" value="FAD/NAD(P)-binding domain"/>
    <property type="match status" value="1"/>
</dbReference>
<dbReference type="InterPro" id="IPR036188">
    <property type="entry name" value="FAD/NAD-bd_sf"/>
</dbReference>
<dbReference type="Gene3D" id="1.20.58.100">
    <property type="entry name" value="Fumarate reductase/succinate dehydrogenase flavoprotein-like, C-terminal domain"/>
    <property type="match status" value="1"/>
</dbReference>
<comment type="caution">
    <text evidence="17">The sequence shown here is derived from an EMBL/GenBank/DDBJ whole genome shotgun (WGS) entry which is preliminary data.</text>
</comment>
<comment type="pathway">
    <text evidence="2 13">Cofactor biosynthesis; NAD(+) biosynthesis; iminoaspartate from L-aspartate (oxidase route): step 1/1.</text>
</comment>
<evidence type="ECO:0000256" key="7">
    <source>
        <dbReference type="ARBA" id="ARBA00022642"/>
    </source>
</evidence>
<evidence type="ECO:0000256" key="12">
    <source>
        <dbReference type="PIRSR" id="PIRSR000171-1"/>
    </source>
</evidence>
<evidence type="ECO:0000256" key="6">
    <source>
        <dbReference type="ARBA" id="ARBA00022630"/>
    </source>
</evidence>
<dbReference type="GO" id="GO:0034628">
    <property type="term" value="P:'de novo' NAD+ biosynthetic process from L-aspartate"/>
    <property type="evidence" value="ECO:0007669"/>
    <property type="project" value="TreeGrafter"/>
</dbReference>
<evidence type="ECO:0000256" key="14">
    <source>
        <dbReference type="SAM" id="Coils"/>
    </source>
</evidence>
<accession>A0A927GW47</accession>
<dbReference type="SUPFAM" id="SSF51905">
    <property type="entry name" value="FAD/NAD(P)-binding domain"/>
    <property type="match status" value="1"/>
</dbReference>
<dbReference type="EMBL" id="JACXLD010000002">
    <property type="protein sequence ID" value="MBD2858572.1"/>
    <property type="molecule type" value="Genomic_DNA"/>
</dbReference>
<dbReference type="PIRSF" id="PIRSF000171">
    <property type="entry name" value="SDHA_APRA_LASPO"/>
    <property type="match status" value="1"/>
</dbReference>
<reference evidence="17" key="1">
    <citation type="submission" date="2020-09" db="EMBL/GenBank/DDBJ databases">
        <authorList>
            <person name="Yoon J.-W."/>
        </authorList>
    </citation>
    <scope>NUCLEOTIDE SEQUENCE</scope>
    <source>
        <strain evidence="17">KMU-158</strain>
    </source>
</reference>
<dbReference type="Gene3D" id="3.90.700.10">
    <property type="entry name" value="Succinate dehydrogenase/fumarate reductase flavoprotein, catalytic domain"/>
    <property type="match status" value="1"/>
</dbReference>
<name>A0A927GW47_9GAMM</name>
<feature type="coiled-coil region" evidence="14">
    <location>
        <begin position="442"/>
        <end position="469"/>
    </location>
</feature>
<evidence type="ECO:0000256" key="13">
    <source>
        <dbReference type="RuleBase" id="RU362049"/>
    </source>
</evidence>
<comment type="similarity">
    <text evidence="3 13">Belongs to the FAD-dependent oxidoreductase 2 family. NadB subfamily.</text>
</comment>
<dbReference type="InterPro" id="IPR027477">
    <property type="entry name" value="Succ_DH/fumarate_Rdtase_cat_sf"/>
</dbReference>
<keyword evidence="14" id="KW-0175">Coiled coil</keyword>
<dbReference type="InterPro" id="IPR005288">
    <property type="entry name" value="NadB"/>
</dbReference>
<dbReference type="InterPro" id="IPR015939">
    <property type="entry name" value="Fum_Rdtase/Succ_DH_flav-like_C"/>
</dbReference>
<evidence type="ECO:0000259" key="16">
    <source>
        <dbReference type="Pfam" id="PF02910"/>
    </source>
</evidence>
<dbReference type="InterPro" id="IPR037099">
    <property type="entry name" value="Fum_R/Succ_DH_flav-like_C_sf"/>
</dbReference>
<dbReference type="Proteomes" id="UP000610558">
    <property type="component" value="Unassembled WGS sequence"/>
</dbReference>
<dbReference type="GO" id="GO:0008734">
    <property type="term" value="F:L-aspartate oxidase activity"/>
    <property type="evidence" value="ECO:0007669"/>
    <property type="project" value="UniProtKB-UniRule"/>
</dbReference>
<feature type="domain" description="FAD-dependent oxidoreductase 2 FAD-binding" evidence="15">
    <location>
        <begin position="8"/>
        <end position="381"/>
    </location>
</feature>
<keyword evidence="6 13" id="KW-0285">Flavoprotein</keyword>
<dbReference type="SUPFAM" id="SSF56425">
    <property type="entry name" value="Succinate dehydrogenase/fumarate reductase flavoprotein, catalytic domain"/>
    <property type="match status" value="1"/>
</dbReference>
<keyword evidence="18" id="KW-1185">Reference proteome</keyword>
<evidence type="ECO:0000256" key="11">
    <source>
        <dbReference type="NCBIfam" id="TIGR00551"/>
    </source>
</evidence>
<feature type="domain" description="Fumarate reductase/succinate dehydrogenase flavoprotein-like C-terminal" evidence="16">
    <location>
        <begin position="430"/>
        <end position="515"/>
    </location>
</feature>
<protein>
    <recommendedName>
        <fullName evidence="5 11">L-aspartate oxidase</fullName>
        <ecNumber evidence="4 11">1.4.3.16</ecNumber>
    </recommendedName>
</protein>
<evidence type="ECO:0000256" key="1">
    <source>
        <dbReference type="ARBA" id="ARBA00001974"/>
    </source>
</evidence>
<evidence type="ECO:0000256" key="2">
    <source>
        <dbReference type="ARBA" id="ARBA00004950"/>
    </source>
</evidence>
<proteinExistence type="inferred from homology"/>
<keyword evidence="9 13" id="KW-0560">Oxidoreductase</keyword>
<comment type="subcellular location">
    <subcellularLocation>
        <location evidence="13">Cytoplasm</location>
    </subcellularLocation>
</comment>
<dbReference type="FunFam" id="3.90.700.10:FF:000002">
    <property type="entry name" value="L-aspartate oxidase"/>
    <property type="match status" value="1"/>
</dbReference>
<comment type="cofactor">
    <cofactor evidence="1 13">
        <name>FAD</name>
        <dbReference type="ChEBI" id="CHEBI:57692"/>
    </cofactor>
</comment>
<evidence type="ECO:0000256" key="4">
    <source>
        <dbReference type="ARBA" id="ARBA00012173"/>
    </source>
</evidence>
<comment type="catalytic activity">
    <reaction evidence="10">
        <text>L-aspartate + O2 = iminosuccinate + H2O2</text>
        <dbReference type="Rhea" id="RHEA:25876"/>
        <dbReference type="ChEBI" id="CHEBI:15379"/>
        <dbReference type="ChEBI" id="CHEBI:16240"/>
        <dbReference type="ChEBI" id="CHEBI:29991"/>
        <dbReference type="ChEBI" id="CHEBI:77875"/>
        <dbReference type="EC" id="1.4.3.16"/>
    </reaction>
    <physiologicalReaction direction="left-to-right" evidence="10">
        <dbReference type="Rhea" id="RHEA:25877"/>
    </physiologicalReaction>
</comment>
<evidence type="ECO:0000259" key="15">
    <source>
        <dbReference type="Pfam" id="PF00890"/>
    </source>
</evidence>
<dbReference type="NCBIfam" id="NF006567">
    <property type="entry name" value="PRK09077.1"/>
    <property type="match status" value="1"/>
</dbReference>
<dbReference type="PRINTS" id="PR00368">
    <property type="entry name" value="FADPNR"/>
</dbReference>
<feature type="active site" description="Proton acceptor" evidence="12">
    <location>
        <position position="279"/>
    </location>
</feature>
<dbReference type="GO" id="GO:0005737">
    <property type="term" value="C:cytoplasm"/>
    <property type="evidence" value="ECO:0007669"/>
    <property type="project" value="UniProtKB-SubCell"/>
</dbReference>
<dbReference type="Pfam" id="PF02910">
    <property type="entry name" value="Succ_DH_flav_C"/>
    <property type="match status" value="1"/>
</dbReference>
<evidence type="ECO:0000313" key="18">
    <source>
        <dbReference type="Proteomes" id="UP000610558"/>
    </source>
</evidence>
<evidence type="ECO:0000256" key="8">
    <source>
        <dbReference type="ARBA" id="ARBA00022827"/>
    </source>
</evidence>
<gene>
    <name evidence="17" type="primary">nadB</name>
    <name evidence="17" type="ORF">IB286_06070</name>
</gene>
<dbReference type="Pfam" id="PF00890">
    <property type="entry name" value="FAD_binding_2"/>
    <property type="match status" value="1"/>
</dbReference>
<dbReference type="PANTHER" id="PTHR42716">
    <property type="entry name" value="L-ASPARTATE OXIDASE"/>
    <property type="match status" value="1"/>
</dbReference>
<dbReference type="RefSeq" id="WP_190763514.1">
    <property type="nucleotide sequence ID" value="NZ_JACXLD010000002.1"/>
</dbReference>
<evidence type="ECO:0000256" key="10">
    <source>
        <dbReference type="ARBA" id="ARBA00048305"/>
    </source>
</evidence>
<dbReference type="EC" id="1.4.3.16" evidence="4 11"/>
<keyword evidence="7 13" id="KW-0662">Pyridine nucleotide biosynthesis</keyword>
<dbReference type="FunFam" id="1.20.58.100:FF:000002">
    <property type="entry name" value="L-aspartate oxidase"/>
    <property type="match status" value="1"/>
</dbReference>
<dbReference type="NCBIfam" id="TIGR00551">
    <property type="entry name" value="nadB"/>
    <property type="match status" value="1"/>
</dbReference>
<comment type="function">
    <text evidence="13">Catalyzes the oxidation of L-aspartate to iminoaspartate.</text>
</comment>
<evidence type="ECO:0000256" key="3">
    <source>
        <dbReference type="ARBA" id="ARBA00008562"/>
    </source>
</evidence>
<evidence type="ECO:0000313" key="17">
    <source>
        <dbReference type="EMBL" id="MBD2858572.1"/>
    </source>
</evidence>
<dbReference type="InterPro" id="IPR003953">
    <property type="entry name" value="FAD-dep_OxRdtase_2_FAD-bd"/>
</dbReference>
<dbReference type="AlphaFoldDB" id="A0A927GW47"/>
<organism evidence="17 18">
    <name type="scientific">Spongiibacter pelagi</name>
    <dbReference type="NCBI Taxonomy" id="2760804"/>
    <lineage>
        <taxon>Bacteria</taxon>
        <taxon>Pseudomonadati</taxon>
        <taxon>Pseudomonadota</taxon>
        <taxon>Gammaproteobacteria</taxon>
        <taxon>Cellvibrionales</taxon>
        <taxon>Spongiibacteraceae</taxon>
        <taxon>Spongiibacter</taxon>
    </lineage>
</organism>
<evidence type="ECO:0000256" key="5">
    <source>
        <dbReference type="ARBA" id="ARBA00021901"/>
    </source>
</evidence>